<evidence type="ECO:0008006" key="3">
    <source>
        <dbReference type="Google" id="ProtNLM"/>
    </source>
</evidence>
<sequence>MDKQIIFEDEHIRAIFLPGDSNTLVLSFGDLITRASGLSINAEKSLIKYQYNVIGIMPKQKSWFPQASMIELAKTISPVLQGFKNIVGYGGSMGGYAAIKYSNLLNMNRVIAFVPQYSIDPTQVEDRRYAEFFDAVANKDMQIQLPDVDAAREYVIVYDPYFSIDREHYLKIKELLPNLHTIHLPFTGHEALSVLASSSLLHDFIEHEFDEIYFYQQVRKVKKQSKFYFRNVLAHVLTHHDDMLLKILRQNDFQLDERYFDNPLKQAITRSLIKAKQATELDFQKLGIKVQQTQQEVNYKEGLQNSFGSILVFNLINSKFESYTLDVLLANKNYLIPIVAEHTGVVHIELNNETYLLGMNDRKIIKLFKHEEPLTSDMSPFVIKKYSDFFAISYKQLNLSCDEHGMCEFIEGSIQPTEQLLSISY</sequence>
<organism evidence="1 2">
    <name type="scientific">Acinetobacter oleivorans</name>
    <dbReference type="NCBI Taxonomy" id="1148157"/>
    <lineage>
        <taxon>Bacteria</taxon>
        <taxon>Pseudomonadati</taxon>
        <taxon>Pseudomonadota</taxon>
        <taxon>Gammaproteobacteria</taxon>
        <taxon>Moraxellales</taxon>
        <taxon>Moraxellaceae</taxon>
        <taxon>Acinetobacter</taxon>
    </lineage>
</organism>
<proteinExistence type="predicted"/>
<dbReference type="SUPFAM" id="SSF53474">
    <property type="entry name" value="alpha/beta-Hydrolases"/>
    <property type="match status" value="1"/>
</dbReference>
<reference evidence="1 2" key="1">
    <citation type="submission" date="2014-03" db="EMBL/GenBank/DDBJ databases">
        <title>Genome sequence of the diesel-degrader and plant-growth promoter Acinetobacter oleivorans PF-1 isolated from the roots of poplar tree.</title>
        <authorList>
            <person name="Gkorezis P."/>
            <person name="van Hamme J."/>
            <person name="Rineau F."/>
            <person name="Vangronsveld J."/>
            <person name="Francetti A."/>
        </authorList>
    </citation>
    <scope>NUCLEOTIDE SEQUENCE [LARGE SCALE GENOMIC DNA]</scope>
    <source>
        <strain evidence="1 2">PF1</strain>
    </source>
</reference>
<dbReference type="InterPro" id="IPR029058">
    <property type="entry name" value="AB_hydrolase_fold"/>
</dbReference>
<evidence type="ECO:0000313" key="2">
    <source>
        <dbReference type="Proteomes" id="UP000031012"/>
    </source>
</evidence>
<protein>
    <recommendedName>
        <fullName evidence="3">Alpha/beta hydrolase</fullName>
    </recommendedName>
</protein>
<gene>
    <name evidence="1" type="ORF">DH17_09390</name>
</gene>
<name>A0A0B2UG35_9GAMM</name>
<dbReference type="EMBL" id="JHQK01000003">
    <property type="protein sequence ID" value="KHN67940.1"/>
    <property type="molecule type" value="Genomic_DNA"/>
</dbReference>
<comment type="caution">
    <text evidence="1">The sequence shown here is derived from an EMBL/GenBank/DDBJ whole genome shotgun (WGS) entry which is preliminary data.</text>
</comment>
<dbReference type="AlphaFoldDB" id="A0A0B2UG35"/>
<evidence type="ECO:0000313" key="1">
    <source>
        <dbReference type="EMBL" id="KHN67940.1"/>
    </source>
</evidence>
<dbReference type="Proteomes" id="UP000031012">
    <property type="component" value="Unassembled WGS sequence"/>
</dbReference>
<accession>A0A0B2UG35</accession>